<keyword evidence="5" id="KW-1003">Cell membrane</keyword>
<dbReference type="SUPFAM" id="SSF52540">
    <property type="entry name" value="P-loop containing nucleoside triphosphate hydrolases"/>
    <property type="match status" value="1"/>
</dbReference>
<reference evidence="12 13" key="1">
    <citation type="journal article" date="2014" name="Mol. Biol. Evol.">
        <title>Massive expansion of Ubiquitination-related gene families within the Chlamydiae.</title>
        <authorList>
            <person name="Domman D."/>
            <person name="Collingro A."/>
            <person name="Lagkouvardos I."/>
            <person name="Gehre L."/>
            <person name="Weinmaier T."/>
            <person name="Rattei T."/>
            <person name="Subtil A."/>
            <person name="Horn M."/>
        </authorList>
    </citation>
    <scope>NUCLEOTIDE SEQUENCE [LARGE SCALE GENOMIC DNA]</scope>
    <source>
        <strain evidence="12 13">EI2</strain>
    </source>
</reference>
<dbReference type="GO" id="GO:0006865">
    <property type="term" value="P:amino acid transport"/>
    <property type="evidence" value="ECO:0007669"/>
    <property type="project" value="UniProtKB-KW"/>
</dbReference>
<evidence type="ECO:0000256" key="7">
    <source>
        <dbReference type="ARBA" id="ARBA00022840"/>
    </source>
</evidence>
<dbReference type="SMART" id="SM00930">
    <property type="entry name" value="NIL"/>
    <property type="match status" value="1"/>
</dbReference>
<dbReference type="InterPro" id="IPR050086">
    <property type="entry name" value="MetN_ABC_transporter-like"/>
</dbReference>
<dbReference type="InterPro" id="IPR003593">
    <property type="entry name" value="AAA+_ATPase"/>
</dbReference>
<keyword evidence="9" id="KW-0029">Amino-acid transport</keyword>
<protein>
    <recommendedName>
        <fullName evidence="3">Cell division ATP-binding protein FtsE</fullName>
    </recommendedName>
</protein>
<evidence type="ECO:0000256" key="2">
    <source>
        <dbReference type="ARBA" id="ARBA00005417"/>
    </source>
</evidence>
<comment type="caution">
    <text evidence="12">The sequence shown here is derived from an EMBL/GenBank/DDBJ whole genome shotgun (WGS) entry which is preliminary data.</text>
</comment>
<evidence type="ECO:0000256" key="3">
    <source>
        <dbReference type="ARBA" id="ARBA00020019"/>
    </source>
</evidence>
<dbReference type="PATRIC" id="fig|362787.3.peg.503"/>
<accession>A0A0C1HFB4</accession>
<dbReference type="Pfam" id="PF00005">
    <property type="entry name" value="ABC_tran"/>
    <property type="match status" value="1"/>
</dbReference>
<dbReference type="Gene3D" id="3.40.50.300">
    <property type="entry name" value="P-loop containing nucleotide triphosphate hydrolases"/>
    <property type="match status" value="1"/>
</dbReference>
<comment type="similarity">
    <text evidence="2">Belongs to the ABC transporter superfamily.</text>
</comment>
<keyword evidence="4" id="KW-0813">Transport</keyword>
<dbReference type="InterPro" id="IPR018449">
    <property type="entry name" value="NIL_domain"/>
</dbReference>
<dbReference type="InterPro" id="IPR041701">
    <property type="entry name" value="MetN_ABC"/>
</dbReference>
<dbReference type="PANTHER" id="PTHR43166">
    <property type="entry name" value="AMINO ACID IMPORT ATP-BINDING PROTEIN"/>
    <property type="match status" value="1"/>
</dbReference>
<dbReference type="InterPro" id="IPR017871">
    <property type="entry name" value="ABC_transporter-like_CS"/>
</dbReference>
<dbReference type="InterPro" id="IPR027417">
    <property type="entry name" value="P-loop_NTPase"/>
</dbReference>
<keyword evidence="7 12" id="KW-0067">ATP-binding</keyword>
<evidence type="ECO:0000313" key="13">
    <source>
        <dbReference type="Proteomes" id="UP000031465"/>
    </source>
</evidence>
<dbReference type="SMART" id="SM00382">
    <property type="entry name" value="AAA"/>
    <property type="match status" value="1"/>
</dbReference>
<dbReference type="InterPro" id="IPR045865">
    <property type="entry name" value="ACT-like_dom_sf"/>
</dbReference>
<sequence length="342" mass="38187">MMKNYLIEIKKLSKNFLHSSSQHSTYALKDIDLAIPAGCIYGIIGMSGAGKSTLLRCINGLEAPSKGDILIEGKSLFQKNPAALRAIRQKMGMVFQHFQLFSSRTVAENIAYPMEIGFISQVFQEERINQLLNLVGLEQKKEIYPTSLSGGEKQRVGIARALANHPHILLCDEPTSALDPKTTRSILQLLAELNQKFGLTIIIITHQLETVKQICHRVAVLSEGEIVEEGEVKQVFIRPQHQATRHLLHLDGDQIPVDLIQQRNPDKLLVRLGFEGNQAKEPIISQLIKQFDIEVNILSGGLDYLQKTIVGNLFVEISGLPQNIQKAQAFLESKQIICEIIL</sequence>
<dbReference type="Gene3D" id="3.30.70.260">
    <property type="match status" value="1"/>
</dbReference>
<keyword evidence="12" id="KW-0378">Hydrolase</keyword>
<keyword evidence="10" id="KW-0472">Membrane</keyword>
<organism evidence="12 13">
    <name type="scientific">Candidatus Protochlamydia amoebophila</name>
    <dbReference type="NCBI Taxonomy" id="362787"/>
    <lineage>
        <taxon>Bacteria</taxon>
        <taxon>Pseudomonadati</taxon>
        <taxon>Chlamydiota</taxon>
        <taxon>Chlamydiia</taxon>
        <taxon>Parachlamydiales</taxon>
        <taxon>Parachlamydiaceae</taxon>
        <taxon>Candidatus Protochlamydia</taxon>
    </lineage>
</organism>
<feature type="domain" description="ABC transporter" evidence="11">
    <location>
        <begin position="7"/>
        <end position="248"/>
    </location>
</feature>
<evidence type="ECO:0000256" key="5">
    <source>
        <dbReference type="ARBA" id="ARBA00022475"/>
    </source>
</evidence>
<dbReference type="EMBL" id="JSAN01000030">
    <property type="protein sequence ID" value="KIC73398.1"/>
    <property type="molecule type" value="Genomic_DNA"/>
</dbReference>
<dbReference type="SUPFAM" id="SSF55021">
    <property type="entry name" value="ACT-like"/>
    <property type="match status" value="1"/>
</dbReference>
<dbReference type="FunFam" id="3.40.50.300:FF:000056">
    <property type="entry name" value="Cell division ATP-binding protein FtsE"/>
    <property type="match status" value="1"/>
</dbReference>
<dbReference type="AlphaFoldDB" id="A0A0C1HFB4"/>
<evidence type="ECO:0000313" key="12">
    <source>
        <dbReference type="EMBL" id="KIC73398.1"/>
    </source>
</evidence>
<evidence type="ECO:0000256" key="8">
    <source>
        <dbReference type="ARBA" id="ARBA00022967"/>
    </source>
</evidence>
<dbReference type="PANTHER" id="PTHR43166:SF30">
    <property type="entry name" value="METHIONINE IMPORT ATP-BINDING PROTEIN METN"/>
    <property type="match status" value="1"/>
</dbReference>
<dbReference type="Pfam" id="PF09383">
    <property type="entry name" value="NIL"/>
    <property type="match status" value="1"/>
</dbReference>
<evidence type="ECO:0000256" key="10">
    <source>
        <dbReference type="ARBA" id="ARBA00023136"/>
    </source>
</evidence>
<dbReference type="GO" id="GO:0005524">
    <property type="term" value="F:ATP binding"/>
    <property type="evidence" value="ECO:0007669"/>
    <property type="project" value="UniProtKB-KW"/>
</dbReference>
<evidence type="ECO:0000256" key="4">
    <source>
        <dbReference type="ARBA" id="ARBA00022448"/>
    </source>
</evidence>
<keyword evidence="6" id="KW-0547">Nucleotide-binding</keyword>
<dbReference type="Proteomes" id="UP000031465">
    <property type="component" value="Unassembled WGS sequence"/>
</dbReference>
<name>A0A0C1HFB4_9BACT</name>
<evidence type="ECO:0000256" key="9">
    <source>
        <dbReference type="ARBA" id="ARBA00022970"/>
    </source>
</evidence>
<evidence type="ECO:0000256" key="1">
    <source>
        <dbReference type="ARBA" id="ARBA00002579"/>
    </source>
</evidence>
<comment type="function">
    <text evidence="1">Part of the ABC transporter FtsEX involved in cellular division. Important for assembly or stability of the septal ring.</text>
</comment>
<dbReference type="InterPro" id="IPR003439">
    <property type="entry name" value="ABC_transporter-like_ATP-bd"/>
</dbReference>
<proteinExistence type="inferred from homology"/>
<evidence type="ECO:0000259" key="11">
    <source>
        <dbReference type="PROSITE" id="PS50893"/>
    </source>
</evidence>
<evidence type="ECO:0000256" key="6">
    <source>
        <dbReference type="ARBA" id="ARBA00022741"/>
    </source>
</evidence>
<dbReference type="PROSITE" id="PS50893">
    <property type="entry name" value="ABC_TRANSPORTER_2"/>
    <property type="match status" value="1"/>
</dbReference>
<dbReference type="GO" id="GO:0005886">
    <property type="term" value="C:plasma membrane"/>
    <property type="evidence" value="ECO:0007669"/>
    <property type="project" value="UniProtKB-ARBA"/>
</dbReference>
<dbReference type="GO" id="GO:0016887">
    <property type="term" value="F:ATP hydrolysis activity"/>
    <property type="evidence" value="ECO:0007669"/>
    <property type="project" value="InterPro"/>
</dbReference>
<gene>
    <name evidence="12" type="primary">metN</name>
    <name evidence="12" type="ORF">DB44_BG00870</name>
</gene>
<keyword evidence="8" id="KW-1278">Translocase</keyword>
<dbReference type="CDD" id="cd03258">
    <property type="entry name" value="ABC_MetN_methionine_transporter"/>
    <property type="match status" value="1"/>
</dbReference>
<dbReference type="PROSITE" id="PS00211">
    <property type="entry name" value="ABC_TRANSPORTER_1"/>
    <property type="match status" value="1"/>
</dbReference>